<keyword evidence="5" id="KW-1185">Reference proteome</keyword>
<dbReference type="AlphaFoldDB" id="C7R3M5"/>
<evidence type="ECO:0000256" key="1">
    <source>
        <dbReference type="ARBA" id="ARBA00001933"/>
    </source>
</evidence>
<dbReference type="RefSeq" id="WP_015772781.1">
    <property type="nucleotide sequence ID" value="NC_013174.1"/>
</dbReference>
<dbReference type="EMBL" id="CP001706">
    <property type="protein sequence ID" value="ACV10170.1"/>
    <property type="molecule type" value="Genomic_DNA"/>
</dbReference>
<protein>
    <submittedName>
        <fullName evidence="4">Pyridoxal-5'-phosphate-dependent protein beta subunit</fullName>
    </submittedName>
</protein>
<gene>
    <name evidence="4" type="ordered locus">Jden_2538</name>
</gene>
<sequence>MTVNKLVQVSDRADHELQGHTGFVPTPTVRLDRLFAGAAGPQVFAKLDNLQVSGSTKERTAQSLLDAAFASGRLRVGGTVVESTSGNLGMALARQCALRDVQFIAVVDERANVAACTVMRAYGAHVELVPTPGDGNRLWARVERVQELIAKIPGALTTNQYGNETNPHAHAASTFPEICAELGGAPDRLFVATSTTGTVRGCVEAAQGMGVSTQVVAVDAEGSALFGGIPGERLLPGLGAGFVTELSRQAHPHEVVRIAERDMVRGCRVLARREGILAGASTGALVAAVGRALVAHPQSGSERWVFLVHDGGVPYLPTVYDDKWVHDSYGLDVSRDESLSAANPFVTLVDAA</sequence>
<dbReference type="InterPro" id="IPR050214">
    <property type="entry name" value="Cys_Synth/Cystath_Beta-Synth"/>
</dbReference>
<proteinExistence type="predicted"/>
<dbReference type="eggNOG" id="COG0031">
    <property type="taxonomic scope" value="Bacteria"/>
</dbReference>
<keyword evidence="2" id="KW-0663">Pyridoxal phosphate</keyword>
<dbReference type="KEGG" id="jde:Jden_2538"/>
<dbReference type="InterPro" id="IPR001926">
    <property type="entry name" value="TrpB-like_PALP"/>
</dbReference>
<dbReference type="Pfam" id="PF00291">
    <property type="entry name" value="PALP"/>
    <property type="match status" value="1"/>
</dbReference>
<evidence type="ECO:0000313" key="5">
    <source>
        <dbReference type="Proteomes" id="UP000000628"/>
    </source>
</evidence>
<dbReference type="SUPFAM" id="SSF53686">
    <property type="entry name" value="Tryptophan synthase beta subunit-like PLP-dependent enzymes"/>
    <property type="match status" value="1"/>
</dbReference>
<accession>C7R3M5</accession>
<feature type="domain" description="Tryptophan synthase beta chain-like PALP" evidence="3">
    <location>
        <begin position="24"/>
        <end position="309"/>
    </location>
</feature>
<evidence type="ECO:0000313" key="4">
    <source>
        <dbReference type="EMBL" id="ACV10170.1"/>
    </source>
</evidence>
<dbReference type="STRING" id="471856.Jden_2538"/>
<dbReference type="Proteomes" id="UP000000628">
    <property type="component" value="Chromosome"/>
</dbReference>
<comment type="cofactor">
    <cofactor evidence="1">
        <name>pyridoxal 5'-phosphate</name>
        <dbReference type="ChEBI" id="CHEBI:597326"/>
    </cofactor>
</comment>
<dbReference type="CDD" id="cd01561">
    <property type="entry name" value="CBS_like"/>
    <property type="match status" value="1"/>
</dbReference>
<name>C7R3M5_JONDD</name>
<dbReference type="InterPro" id="IPR036052">
    <property type="entry name" value="TrpB-like_PALP_sf"/>
</dbReference>
<evidence type="ECO:0000259" key="3">
    <source>
        <dbReference type="Pfam" id="PF00291"/>
    </source>
</evidence>
<dbReference type="OrthoDB" id="5176350at2"/>
<dbReference type="Gene3D" id="3.40.50.1100">
    <property type="match status" value="2"/>
</dbReference>
<organism evidence="4 5">
    <name type="scientific">Jonesia denitrificans (strain ATCC 14870 / DSM 20603 / BCRC 15368 / CIP 55.134 / JCM 11481 / NBRC 15587 / NCTC 10816 / Prevot 55134)</name>
    <name type="common">Listeria denitrificans</name>
    <dbReference type="NCBI Taxonomy" id="471856"/>
    <lineage>
        <taxon>Bacteria</taxon>
        <taxon>Bacillati</taxon>
        <taxon>Actinomycetota</taxon>
        <taxon>Actinomycetes</taxon>
        <taxon>Micrococcales</taxon>
        <taxon>Jonesiaceae</taxon>
        <taxon>Jonesia</taxon>
    </lineage>
</organism>
<evidence type="ECO:0000256" key="2">
    <source>
        <dbReference type="ARBA" id="ARBA00022898"/>
    </source>
</evidence>
<reference evidence="4 5" key="1">
    <citation type="journal article" date="2009" name="Stand. Genomic Sci.">
        <title>Complete genome sequence of Jonesia denitrificans type strain (Prevot 55134).</title>
        <authorList>
            <person name="Pukall R."/>
            <person name="Gehrich-Schroter G."/>
            <person name="Lapidus A."/>
            <person name="Nolan M."/>
            <person name="Glavina Del Rio T."/>
            <person name="Lucas S."/>
            <person name="Chen F."/>
            <person name="Tice H."/>
            <person name="Pitluck S."/>
            <person name="Cheng J.F."/>
            <person name="Copeland A."/>
            <person name="Saunders E."/>
            <person name="Brettin T."/>
            <person name="Detter J.C."/>
            <person name="Bruce D."/>
            <person name="Goodwin L."/>
            <person name="Pati A."/>
            <person name="Ivanova N."/>
            <person name="Mavromatis K."/>
            <person name="Ovchinnikova G."/>
            <person name="Chen A."/>
            <person name="Palaniappan K."/>
            <person name="Land M."/>
            <person name="Hauser L."/>
            <person name="Chang Y.J."/>
            <person name="Jeffries C.D."/>
            <person name="Chain P."/>
            <person name="Goker M."/>
            <person name="Bristow J."/>
            <person name="Eisen J.A."/>
            <person name="Markowitz V."/>
            <person name="Hugenholtz P."/>
            <person name="Kyrpides N.C."/>
            <person name="Klenk H.P."/>
            <person name="Han C."/>
        </authorList>
    </citation>
    <scope>NUCLEOTIDE SEQUENCE [LARGE SCALE GENOMIC DNA]</scope>
    <source>
        <strain evidence="5">ATCC 14870 / DSM 20603 / BCRC 15368 / CIP 55.134 / JCM 11481 / NBRC 15587 / NCTC 10816 / Prevot 55134</strain>
    </source>
</reference>
<dbReference type="HOGENOM" id="CLU_021018_1_0_11"/>
<dbReference type="GO" id="GO:1901605">
    <property type="term" value="P:alpha-amino acid metabolic process"/>
    <property type="evidence" value="ECO:0007669"/>
    <property type="project" value="UniProtKB-ARBA"/>
</dbReference>
<dbReference type="PANTHER" id="PTHR10314">
    <property type="entry name" value="CYSTATHIONINE BETA-SYNTHASE"/>
    <property type="match status" value="1"/>
</dbReference>